<dbReference type="InterPro" id="IPR036412">
    <property type="entry name" value="HAD-like_sf"/>
</dbReference>
<organism evidence="6 7">
    <name type="scientific">Amphritea atlantica</name>
    <dbReference type="NCBI Taxonomy" id="355243"/>
    <lineage>
        <taxon>Bacteria</taxon>
        <taxon>Pseudomonadati</taxon>
        <taxon>Pseudomonadota</taxon>
        <taxon>Gammaproteobacteria</taxon>
        <taxon>Oceanospirillales</taxon>
        <taxon>Oceanospirillaceae</taxon>
        <taxon>Amphritea</taxon>
    </lineage>
</organism>
<dbReference type="NCBIfam" id="TIGR01458">
    <property type="entry name" value="HAD-SF-IIA-hyp3"/>
    <property type="match status" value="1"/>
</dbReference>
<dbReference type="NCBIfam" id="TIGR01460">
    <property type="entry name" value="HAD-SF-IIA"/>
    <property type="match status" value="1"/>
</dbReference>
<evidence type="ECO:0000256" key="2">
    <source>
        <dbReference type="ARBA" id="ARBA00007958"/>
    </source>
</evidence>
<evidence type="ECO:0000256" key="1">
    <source>
        <dbReference type="ARBA" id="ARBA00001946"/>
    </source>
</evidence>
<evidence type="ECO:0000256" key="3">
    <source>
        <dbReference type="ARBA" id="ARBA00022723"/>
    </source>
</evidence>
<keyword evidence="7" id="KW-1185">Reference proteome</keyword>
<dbReference type="EMBL" id="CP073344">
    <property type="protein sequence ID" value="UTW03968.1"/>
    <property type="molecule type" value="Genomic_DNA"/>
</dbReference>
<gene>
    <name evidence="6" type="ORF">KDX31_02765</name>
</gene>
<dbReference type="PANTHER" id="PTHR19288:SF46">
    <property type="entry name" value="HALOACID DEHALOGENASE-LIKE HYDROLASE DOMAIN-CONTAINING PROTEIN 2"/>
    <property type="match status" value="1"/>
</dbReference>
<keyword evidence="6" id="KW-0378">Hydrolase</keyword>
<proteinExistence type="inferred from homology"/>
<dbReference type="Pfam" id="PF13344">
    <property type="entry name" value="Hydrolase_6"/>
    <property type="match status" value="1"/>
</dbReference>
<comment type="cofactor">
    <cofactor evidence="1">
        <name>Mg(2+)</name>
        <dbReference type="ChEBI" id="CHEBI:18420"/>
    </cofactor>
</comment>
<dbReference type="Pfam" id="PF13242">
    <property type="entry name" value="Hydrolase_like"/>
    <property type="match status" value="1"/>
</dbReference>
<dbReference type="GO" id="GO:0016787">
    <property type="term" value="F:hydrolase activity"/>
    <property type="evidence" value="ECO:0007669"/>
    <property type="project" value="UniProtKB-KW"/>
</dbReference>
<reference evidence="6" key="1">
    <citation type="submission" date="2021-04" db="EMBL/GenBank/DDBJ databases">
        <title>Oceanospirillales bacteria with DddD are important DMSP degraders in coastal seawater.</title>
        <authorList>
            <person name="Liu J."/>
        </authorList>
    </citation>
    <scope>NUCLEOTIDE SEQUENCE</scope>
    <source>
        <strain evidence="6">GY6</strain>
    </source>
</reference>
<name>A0ABY5GVY8_9GAMM</name>
<dbReference type="InterPro" id="IPR006357">
    <property type="entry name" value="HAD-SF_hydro_IIA"/>
</dbReference>
<evidence type="ECO:0000313" key="7">
    <source>
        <dbReference type="Proteomes" id="UP001059950"/>
    </source>
</evidence>
<dbReference type="InterPro" id="IPR006355">
    <property type="entry name" value="LHPP/HDHD2"/>
</dbReference>
<sequence length="249" mass="26919">MLSGIRALLLDISGVIYQGRQRIEGVAETLDKARQKGLTIRFVTNTASKSSEQIIRELRGMGISIDPQELFTAPQAARDLIVERGLHPYCLLPDTIAAMFDCFVPEQADAVLLGDAREGLNFSTLNQAFRLCQSGAPLIAIGMNRYYMSDDGLQLDAGPFVKALEWAAGTEALVMGKPGRAFFLQAVASTGYQRHECLMVGDDVDADVLGALNAGVPAVLVRTGKYRPEDEAKLAPGSRVIDSLANLFD</sequence>
<dbReference type="PANTHER" id="PTHR19288">
    <property type="entry name" value="4-NITROPHENYLPHOSPHATASE-RELATED"/>
    <property type="match status" value="1"/>
</dbReference>
<dbReference type="Proteomes" id="UP001059950">
    <property type="component" value="Chromosome"/>
</dbReference>
<dbReference type="Gene3D" id="3.40.50.1000">
    <property type="entry name" value="HAD superfamily/HAD-like"/>
    <property type="match status" value="2"/>
</dbReference>
<dbReference type="SUPFAM" id="SSF56784">
    <property type="entry name" value="HAD-like"/>
    <property type="match status" value="1"/>
</dbReference>
<keyword evidence="4" id="KW-0460">Magnesium</keyword>
<dbReference type="InterPro" id="IPR023214">
    <property type="entry name" value="HAD_sf"/>
</dbReference>
<protein>
    <recommendedName>
        <fullName evidence="5">Haloacid dehalogenase-like hydrolase domain-containing protein 2</fullName>
    </recommendedName>
</protein>
<accession>A0ABY5GVY8</accession>
<comment type="similarity">
    <text evidence="2">Belongs to the HAD-like hydrolase superfamily.</text>
</comment>
<evidence type="ECO:0000256" key="5">
    <source>
        <dbReference type="ARBA" id="ARBA00039666"/>
    </source>
</evidence>
<evidence type="ECO:0000256" key="4">
    <source>
        <dbReference type="ARBA" id="ARBA00022842"/>
    </source>
</evidence>
<keyword evidence="3" id="KW-0479">Metal-binding</keyword>
<evidence type="ECO:0000313" key="6">
    <source>
        <dbReference type="EMBL" id="UTW03968.1"/>
    </source>
</evidence>